<protein>
    <submittedName>
        <fullName evidence="2">UDP-glucose--dolichyl-phosphate glucosyltransferase</fullName>
    </submittedName>
</protein>
<dbReference type="InterPro" id="IPR029044">
    <property type="entry name" value="Nucleotide-diphossugar_trans"/>
</dbReference>
<gene>
    <name evidence="2" type="ORF">C7S20_03920</name>
</gene>
<dbReference type="Proteomes" id="UP000241507">
    <property type="component" value="Chromosome"/>
</dbReference>
<dbReference type="EMBL" id="CP028136">
    <property type="protein sequence ID" value="AVR44476.1"/>
    <property type="molecule type" value="Genomic_DNA"/>
</dbReference>
<evidence type="ECO:0000259" key="1">
    <source>
        <dbReference type="Pfam" id="PF00535"/>
    </source>
</evidence>
<evidence type="ECO:0000313" key="3">
    <source>
        <dbReference type="Proteomes" id="UP000241507"/>
    </source>
</evidence>
<dbReference type="Pfam" id="PF00535">
    <property type="entry name" value="Glycos_transf_2"/>
    <property type="match status" value="1"/>
</dbReference>
<evidence type="ECO:0000313" key="2">
    <source>
        <dbReference type="EMBL" id="AVR44476.1"/>
    </source>
</evidence>
<dbReference type="PANTHER" id="PTHR48090:SF7">
    <property type="entry name" value="RFBJ PROTEIN"/>
    <property type="match status" value="1"/>
</dbReference>
<reference evidence="3" key="1">
    <citation type="submission" date="2018-03" db="EMBL/GenBank/DDBJ databases">
        <title>Gramella fulva sp. nov., isolated from a dry surface of tidal flat.</title>
        <authorList>
            <person name="Hwang S.H."/>
            <person name="Hwang W.M."/>
            <person name="Kang K."/>
            <person name="Ahn T.-Y."/>
        </authorList>
    </citation>
    <scope>NUCLEOTIDE SEQUENCE [LARGE SCALE GENOMIC DNA]</scope>
    <source>
        <strain evidence="3">SH35</strain>
    </source>
</reference>
<dbReference type="InterPro" id="IPR050256">
    <property type="entry name" value="Glycosyltransferase_2"/>
</dbReference>
<proteinExistence type="predicted"/>
<accession>A0A2R3Z2J8</accession>
<sequence length="230" mass="26184">MQPCIKVIIPAHNEADSIALVIKEIPDYVDEVIVISNNSTDKTEENARNAGATVLTESQKGYGYACLKGMDYIASLNKKPDIIVFLDGDFSDFPKEMDKIIQPISEENCDFVVGARVKEWREKGSMTFPQIFGNWLATTLMKVFFNSRFTDLGPFRSIKYEKLLQLNMEDKTYGWTVEMQLKALRQNLSYAEVPVHYRNRIGFSKVSGTFKGAIFAGVKILGWIFKYSFK</sequence>
<dbReference type="KEGG" id="grs:C7S20_03920"/>
<feature type="domain" description="Glycosyltransferase 2-like" evidence="1">
    <location>
        <begin position="7"/>
        <end position="143"/>
    </location>
</feature>
<dbReference type="PANTHER" id="PTHR48090">
    <property type="entry name" value="UNDECAPRENYL-PHOSPHATE 4-DEOXY-4-FORMAMIDO-L-ARABINOSE TRANSFERASE-RELATED"/>
    <property type="match status" value="1"/>
</dbReference>
<dbReference type="RefSeq" id="WP_107011254.1">
    <property type="nucleotide sequence ID" value="NZ_CP028136.1"/>
</dbReference>
<dbReference type="GO" id="GO:0016740">
    <property type="term" value="F:transferase activity"/>
    <property type="evidence" value="ECO:0007669"/>
    <property type="project" value="UniProtKB-KW"/>
</dbReference>
<dbReference type="InterPro" id="IPR001173">
    <property type="entry name" value="Glyco_trans_2-like"/>
</dbReference>
<name>A0A2R3Z2J8_9FLAO</name>
<organism evidence="2 3">
    <name type="scientific">Christiangramia fulva</name>
    <dbReference type="NCBI Taxonomy" id="2126553"/>
    <lineage>
        <taxon>Bacteria</taxon>
        <taxon>Pseudomonadati</taxon>
        <taxon>Bacteroidota</taxon>
        <taxon>Flavobacteriia</taxon>
        <taxon>Flavobacteriales</taxon>
        <taxon>Flavobacteriaceae</taxon>
        <taxon>Christiangramia</taxon>
    </lineage>
</organism>
<dbReference type="AlphaFoldDB" id="A0A2R3Z2J8"/>
<keyword evidence="3" id="KW-1185">Reference proteome</keyword>
<dbReference type="SUPFAM" id="SSF53448">
    <property type="entry name" value="Nucleotide-diphospho-sugar transferases"/>
    <property type="match status" value="1"/>
</dbReference>
<keyword evidence="2" id="KW-0808">Transferase</keyword>
<dbReference type="Gene3D" id="3.90.550.10">
    <property type="entry name" value="Spore Coat Polysaccharide Biosynthesis Protein SpsA, Chain A"/>
    <property type="match status" value="1"/>
</dbReference>
<dbReference type="CDD" id="cd04179">
    <property type="entry name" value="DPM_DPG-synthase_like"/>
    <property type="match status" value="1"/>
</dbReference>
<dbReference type="OrthoDB" id="9797819at2"/>